<dbReference type="EMBL" id="CATOUU010000937">
    <property type="protein sequence ID" value="CAI9960982.1"/>
    <property type="molecule type" value="Genomic_DNA"/>
</dbReference>
<sequence>MSKCNFKTVHNQQFTQTVANNKIEDYTIVEQNNAQLPIPTPISLNILQIPIQNCSQQSSKTPHYEPLYDFDFEFKYEEIPPQKINEQQNEPMLEFEEEMDDGEITVSQLNIGDVVLVEISESKQFNGIVTDVSTNSFLLQKVNKCIWEINSKRFRKVCQVLQ</sequence>
<evidence type="ECO:0000313" key="3">
    <source>
        <dbReference type="Proteomes" id="UP001642409"/>
    </source>
</evidence>
<gene>
    <name evidence="2" type="ORF">HINF_LOCUS14112</name>
    <name evidence="1" type="ORF">HINF_LOCUS48627</name>
</gene>
<dbReference type="EMBL" id="CAXDID020000033">
    <property type="protein sequence ID" value="CAL5995599.1"/>
    <property type="molecule type" value="Genomic_DNA"/>
</dbReference>
<name>A0AA86QQA0_9EUKA</name>
<proteinExistence type="predicted"/>
<protein>
    <submittedName>
        <fullName evidence="2">Hypothetical_protein</fullName>
    </submittedName>
</protein>
<comment type="caution">
    <text evidence="1">The sequence shown here is derived from an EMBL/GenBank/DDBJ whole genome shotgun (WGS) entry which is preliminary data.</text>
</comment>
<reference evidence="2 3" key="2">
    <citation type="submission" date="2024-07" db="EMBL/GenBank/DDBJ databases">
        <authorList>
            <person name="Akdeniz Z."/>
        </authorList>
    </citation>
    <scope>NUCLEOTIDE SEQUENCE [LARGE SCALE GENOMIC DNA]</scope>
</reference>
<dbReference type="AlphaFoldDB" id="A0AA86QQA0"/>
<dbReference type="Proteomes" id="UP001642409">
    <property type="component" value="Unassembled WGS sequence"/>
</dbReference>
<evidence type="ECO:0000313" key="2">
    <source>
        <dbReference type="EMBL" id="CAL5995599.1"/>
    </source>
</evidence>
<evidence type="ECO:0000313" key="1">
    <source>
        <dbReference type="EMBL" id="CAI9960982.1"/>
    </source>
</evidence>
<organism evidence="1">
    <name type="scientific">Hexamita inflata</name>
    <dbReference type="NCBI Taxonomy" id="28002"/>
    <lineage>
        <taxon>Eukaryota</taxon>
        <taxon>Metamonada</taxon>
        <taxon>Diplomonadida</taxon>
        <taxon>Hexamitidae</taxon>
        <taxon>Hexamitinae</taxon>
        <taxon>Hexamita</taxon>
    </lineage>
</organism>
<keyword evidence="3" id="KW-1185">Reference proteome</keyword>
<accession>A0AA86QQA0</accession>
<reference evidence="1" key="1">
    <citation type="submission" date="2023-06" db="EMBL/GenBank/DDBJ databases">
        <authorList>
            <person name="Kurt Z."/>
        </authorList>
    </citation>
    <scope>NUCLEOTIDE SEQUENCE</scope>
</reference>